<name>L0IEH2_HALRX</name>
<organism evidence="11 12">
    <name type="scientific">Halovivax ruber (strain DSM 18193 / JCM 13892 / XH-70)</name>
    <dbReference type="NCBI Taxonomy" id="797302"/>
    <lineage>
        <taxon>Archaea</taxon>
        <taxon>Methanobacteriati</taxon>
        <taxon>Methanobacteriota</taxon>
        <taxon>Stenosarchaea group</taxon>
        <taxon>Halobacteria</taxon>
        <taxon>Halobacteriales</taxon>
        <taxon>Natrialbaceae</taxon>
        <taxon>Halovivax</taxon>
    </lineage>
</organism>
<comment type="subcellular location">
    <subcellularLocation>
        <location evidence="6">Cytoplasm</location>
    </subcellularLocation>
</comment>
<evidence type="ECO:0000256" key="4">
    <source>
        <dbReference type="ARBA" id="ARBA00022741"/>
    </source>
</evidence>
<evidence type="ECO:0000256" key="2">
    <source>
        <dbReference type="ARBA" id="ARBA00022598"/>
    </source>
</evidence>
<dbReference type="GO" id="GO:0005524">
    <property type="term" value="F:ATP binding"/>
    <property type="evidence" value="ECO:0007669"/>
    <property type="project" value="UniProtKB-KW"/>
</dbReference>
<dbReference type="GO" id="GO:0016879">
    <property type="term" value="F:ligase activity, forming carbon-nitrogen bonds"/>
    <property type="evidence" value="ECO:0007669"/>
    <property type="project" value="UniProtKB-UniRule"/>
</dbReference>
<dbReference type="STRING" id="797302.Halru_2032"/>
<comment type="similarity">
    <text evidence="6">Belongs to the TiaS family.</text>
</comment>
<keyword evidence="1 6" id="KW-0963">Cytoplasm</keyword>
<evidence type="ECO:0000313" key="11">
    <source>
        <dbReference type="EMBL" id="AGB16626.1"/>
    </source>
</evidence>
<keyword evidence="4 6" id="KW-0547">Nucleotide-binding</keyword>
<feature type="domain" description="TiaS-like TCKD" evidence="9">
    <location>
        <begin position="34"/>
        <end position="168"/>
    </location>
</feature>
<evidence type="ECO:0000313" key="12">
    <source>
        <dbReference type="Proteomes" id="UP000010846"/>
    </source>
</evidence>
<dbReference type="PANTHER" id="PTHR40705:SF1">
    <property type="entry name" value="TRNA(ILE2) 2-AGMATINYLCYTIDINE SYNTHETASE TIAS"/>
    <property type="match status" value="1"/>
</dbReference>
<dbReference type="InterPro" id="IPR024913">
    <property type="entry name" value="tRNA_Ile2__agm2C_synt"/>
</dbReference>
<dbReference type="HOGENOM" id="CLU_675459_0_0_2"/>
<evidence type="ECO:0000259" key="10">
    <source>
        <dbReference type="Pfam" id="PF23783"/>
    </source>
</evidence>
<proteinExistence type="inferred from homology"/>
<accession>L0IEH2</accession>
<dbReference type="eggNOG" id="arCOG01115">
    <property type="taxonomic scope" value="Archaea"/>
</dbReference>
<dbReference type="Pfam" id="PF22641">
    <property type="entry name" value="TiaS_TCKD"/>
    <property type="match status" value="1"/>
</dbReference>
<gene>
    <name evidence="6" type="primary">tiaS</name>
    <name evidence="11" type="ordered locus">Halru_2032</name>
</gene>
<dbReference type="GO" id="GO:0002101">
    <property type="term" value="P:tRNA wobble cytosine modification"/>
    <property type="evidence" value="ECO:0007669"/>
    <property type="project" value="UniProtKB-UniRule"/>
</dbReference>
<protein>
    <recommendedName>
        <fullName evidence="6">tRNA(Ile2) 2-agmatinylcytidine synthetase TiaS</fullName>
        <shortName evidence="6">tRNA(Ile2)-agm2C synthetase</shortName>
        <ecNumber evidence="6">6.3.4.22</ecNumber>
    </recommendedName>
    <alternativeName>
        <fullName evidence="6">tRNA(Ile2) agmatidine synthetase</fullName>
    </alternativeName>
</protein>
<feature type="domain" description="TiaS FLD" evidence="8">
    <location>
        <begin position="174"/>
        <end position="288"/>
    </location>
</feature>
<evidence type="ECO:0000259" key="9">
    <source>
        <dbReference type="Pfam" id="PF22641"/>
    </source>
</evidence>
<dbReference type="AlphaFoldDB" id="L0IEH2"/>
<dbReference type="InterPro" id="IPR053870">
    <property type="entry name" value="TiaS-like_TCKD"/>
</dbReference>
<dbReference type="Pfam" id="PF23783">
    <property type="entry name" value="Zn_ribbon_TiaS"/>
    <property type="match status" value="1"/>
</dbReference>
<keyword evidence="12" id="KW-1185">Reference proteome</keyword>
<evidence type="ECO:0000256" key="3">
    <source>
        <dbReference type="ARBA" id="ARBA00022694"/>
    </source>
</evidence>
<dbReference type="GO" id="GO:0005737">
    <property type="term" value="C:cytoplasm"/>
    <property type="evidence" value="ECO:0007669"/>
    <property type="project" value="UniProtKB-SubCell"/>
</dbReference>
<feature type="domain" description="TiaS C-terminal zinc ribbon" evidence="10">
    <location>
        <begin position="408"/>
        <end position="447"/>
    </location>
</feature>
<dbReference type="InterPro" id="IPR013696">
    <property type="entry name" value="TiaS_FLD"/>
</dbReference>
<evidence type="ECO:0000256" key="1">
    <source>
        <dbReference type="ARBA" id="ARBA00022490"/>
    </source>
</evidence>
<dbReference type="Pfam" id="PF08489">
    <property type="entry name" value="TiaS_FLD"/>
    <property type="match status" value="1"/>
</dbReference>
<comment type="function">
    <text evidence="6">ATP-dependent agmatine transferase that catalyzes the formation of 2-agmatinylcytidine (agm2C) at the wobble position (C34) of tRNA(Ile2), converting the codon specificity from AUG to AUA.</text>
</comment>
<evidence type="ECO:0000259" key="8">
    <source>
        <dbReference type="Pfam" id="PF08489"/>
    </source>
</evidence>
<dbReference type="EC" id="6.3.4.22" evidence="6"/>
<dbReference type="Proteomes" id="UP000010846">
    <property type="component" value="Chromosome"/>
</dbReference>
<reference evidence="11" key="1">
    <citation type="submission" date="2011-09" db="EMBL/GenBank/DDBJ databases">
        <title>Complete sequence of Halovivax ruber XH-70.</title>
        <authorList>
            <consortium name="US DOE Joint Genome Institute"/>
            <person name="Lucas S."/>
            <person name="Han J."/>
            <person name="Lapidus A."/>
            <person name="Cheng J.-F."/>
            <person name="Goodwin L."/>
            <person name="Pitluck S."/>
            <person name="Peters L."/>
            <person name="Mikhailova N."/>
            <person name="Davenport K."/>
            <person name="Detter J.C."/>
            <person name="Han C."/>
            <person name="Tapia R."/>
            <person name="Land M."/>
            <person name="Hauser L."/>
            <person name="Kyrpides N."/>
            <person name="Ivanova N."/>
            <person name="Pagani I."/>
            <person name="Sproer C."/>
            <person name="Anderson I."/>
            <person name="Woyke T."/>
        </authorList>
    </citation>
    <scope>NUCLEOTIDE SEQUENCE</scope>
    <source>
        <strain evidence="11">XH-70</strain>
    </source>
</reference>
<evidence type="ECO:0000256" key="7">
    <source>
        <dbReference type="SAM" id="MobiDB-lite"/>
    </source>
</evidence>
<feature type="region of interest" description="Disordered" evidence="7">
    <location>
        <begin position="328"/>
        <end position="354"/>
    </location>
</feature>
<dbReference type="InterPro" id="IPR055394">
    <property type="entry name" value="Zn_ribbon_TiaS"/>
</dbReference>
<dbReference type="KEGG" id="hru:Halru_2032"/>
<dbReference type="GO" id="GO:0003677">
    <property type="term" value="F:DNA binding"/>
    <property type="evidence" value="ECO:0007669"/>
    <property type="project" value="UniProtKB-KW"/>
</dbReference>
<keyword evidence="11" id="KW-0238">DNA-binding</keyword>
<evidence type="ECO:0000256" key="5">
    <source>
        <dbReference type="ARBA" id="ARBA00022840"/>
    </source>
</evidence>
<evidence type="ECO:0000256" key="6">
    <source>
        <dbReference type="HAMAP-Rule" id="MF_01892"/>
    </source>
</evidence>
<dbReference type="EMBL" id="CP003050">
    <property type="protein sequence ID" value="AGB16626.1"/>
    <property type="molecule type" value="Genomic_DNA"/>
</dbReference>
<dbReference type="Gene3D" id="3.90.600.20">
    <property type="match status" value="1"/>
</dbReference>
<keyword evidence="2 6" id="KW-0436">Ligase</keyword>
<dbReference type="Gene3D" id="2.40.50.1010">
    <property type="match status" value="1"/>
</dbReference>
<dbReference type="CDD" id="cd04482">
    <property type="entry name" value="RPA2_OBF_like"/>
    <property type="match status" value="1"/>
</dbReference>
<keyword evidence="3 6" id="KW-0819">tRNA processing</keyword>
<sequence>MFERDLGVHTHTHTHTLAVRNAYQPTHQGMYMTIVGLDDTDSRERGMCTTYVASRIASQLRQHGTVDRLLLIRLNPAVEYKTRGNAAIAIHTDVDPEAALRIAEDRLDELAITADDRTNPGLVVTESTASDTHESVNDTVATFSRRAIHEQLSIDDAKTVLDETGYRHRSWGNGRGRIGALAAVGAWRAFDEWTVEHITYREPTRWGTPREVDPESLRTAAQRAYPTVWDTIDRGTGELVCVPRTPGPVLAGIRGDQAAAVDDVVASLEGEPIASSERFLTNQGTDAHLQPGRLGTLENGHAYTVDGIVTSEPETRRGGHVFVTIAAGWGDQPPADTTDGHTTAPDGHDPPEHERTCVAFEPTKRFRDHVRALRPGDCVTVCGEVARGTLKLEKFAVRDLRREQSVTPACPSCDRTMKSAGSDQGYRCRDCGTSTSTRDRVSIDRNLEVGWYEVPPRARRHIAKPLIRGGFDAPTHPER</sequence>
<keyword evidence="5 6" id="KW-0067">ATP-binding</keyword>
<dbReference type="HAMAP" id="MF_01892">
    <property type="entry name" value="tRNA_Ile2_agm2C_synt"/>
    <property type="match status" value="1"/>
</dbReference>
<comment type="catalytic activity">
    <reaction evidence="6">
        <text>cytidine(34) in tRNA(Ile2) + agmatine + ATP + H2O = 2-agmatinylcytidine(34) in tRNA(Ile2) + AMP + 2 phosphate + 2 H(+)</text>
        <dbReference type="Rhea" id="RHEA:43608"/>
        <dbReference type="Rhea" id="RHEA-COMP:10625"/>
        <dbReference type="Rhea" id="RHEA-COMP:10626"/>
        <dbReference type="ChEBI" id="CHEBI:15377"/>
        <dbReference type="ChEBI" id="CHEBI:15378"/>
        <dbReference type="ChEBI" id="CHEBI:30616"/>
        <dbReference type="ChEBI" id="CHEBI:43474"/>
        <dbReference type="ChEBI" id="CHEBI:58145"/>
        <dbReference type="ChEBI" id="CHEBI:82748"/>
        <dbReference type="ChEBI" id="CHEBI:83545"/>
        <dbReference type="ChEBI" id="CHEBI:456215"/>
        <dbReference type="EC" id="6.3.4.22"/>
    </reaction>
</comment>
<dbReference type="Gene3D" id="3.30.70.2200">
    <property type="match status" value="1"/>
</dbReference>
<dbReference type="PANTHER" id="PTHR40705">
    <property type="entry name" value="TRNA(ILE2) 2-AGMATINYLCYTIDINE SYNTHETASE TIAS"/>
    <property type="match status" value="1"/>
</dbReference>